<protein>
    <submittedName>
        <fullName evidence="3">Myosin light chain 3, related protein</fullName>
    </submittedName>
</protein>
<reference evidence="3 4" key="1">
    <citation type="submission" date="2014-05" db="EMBL/GenBank/DDBJ databases">
        <authorList>
            <person name="Sibley D."/>
            <person name="Venepally P."/>
            <person name="Karamycheva S."/>
            <person name="Hadjithomas M."/>
            <person name="Khan A."/>
            <person name="Brunk B."/>
            <person name="Roos D."/>
            <person name="Caler E."/>
            <person name="Lorenzi H."/>
        </authorList>
    </citation>
    <scope>NUCLEOTIDE SEQUENCE [LARGE SCALE GENOMIC DNA]</scope>
    <source>
        <strain evidence="3 4">RUB</strain>
    </source>
</reference>
<feature type="coiled-coil region" evidence="1">
    <location>
        <begin position="393"/>
        <end position="434"/>
    </location>
</feature>
<dbReference type="Proteomes" id="UP000028834">
    <property type="component" value="Unassembled WGS sequence"/>
</dbReference>
<dbReference type="VEuPathDB" id="ToxoDB:TGRUB_250840"/>
<dbReference type="Gene3D" id="1.10.238.10">
    <property type="entry name" value="EF-hand"/>
    <property type="match status" value="2"/>
</dbReference>
<feature type="coiled-coil region" evidence="1">
    <location>
        <begin position="481"/>
        <end position="515"/>
    </location>
</feature>
<feature type="compositionally biased region" description="Polar residues" evidence="2">
    <location>
        <begin position="743"/>
        <end position="755"/>
    </location>
</feature>
<dbReference type="EMBL" id="AFYV02002766">
    <property type="protein sequence ID" value="KFG57699.1"/>
    <property type="molecule type" value="Genomic_DNA"/>
</dbReference>
<comment type="caution">
    <text evidence="3">The sequence shown here is derived from an EMBL/GenBank/DDBJ whole genome shotgun (WGS) entry which is preliminary data.</text>
</comment>
<feature type="compositionally biased region" description="Low complexity" evidence="2">
    <location>
        <begin position="45"/>
        <end position="56"/>
    </location>
</feature>
<dbReference type="OrthoDB" id="435273at2759"/>
<feature type="compositionally biased region" description="Basic and acidic residues" evidence="2">
    <location>
        <begin position="705"/>
        <end position="714"/>
    </location>
</feature>
<evidence type="ECO:0000313" key="4">
    <source>
        <dbReference type="Proteomes" id="UP000028834"/>
    </source>
</evidence>
<dbReference type="SUPFAM" id="SSF47473">
    <property type="entry name" value="EF-hand"/>
    <property type="match status" value="1"/>
</dbReference>
<dbReference type="AlphaFoldDB" id="A0A086LM31"/>
<evidence type="ECO:0000256" key="1">
    <source>
        <dbReference type="SAM" id="Coils"/>
    </source>
</evidence>
<proteinExistence type="predicted"/>
<sequence length="885" mass="100236">MDRARTAQRGATGSAHPQKAVASRKYHFAKKAVPTAKGATERENAAPAASYTPPAAETHIPFNPLIGGGEAEHNFVIFQRLQLDSSEDRERTLTRRDSRAALATQELVQRISLRKEIDLSYLPEGHVRRDEETEKPFAWFFGGRGRLMRQREREPFPDEHNATLGRLKAQLEYIRRWGVALHENDFVPAARGQPALCPKRPAGPVPPVCYSDVPRSSPLAGTHAGDCDNFAELAGLTPREARKRESARRRLREAGEDHWSAAQGAWSCPAGAASRPESASAGPRRLRRPLFVDPATQPGFTLYRPEALDVDEALREAEEAGRKKVGGDSFELDLTEEEQRELNEMLAEHEGFATDVCHVDVKAMAQFFDMQRIPPSQRVKMLELDLRSFLVTMKKLQSAKTIAEEQLQKVRKEKEAMAKDIAAREERLKQTEAAVRLALKDHLRIQRTLQATVKAGSEIIEKEQNKVATIKRSETRLQVQMEEASLVNENQAEEIEALKAELAEMKQRYDEYENKMFIDNKAYHEEQIKLEKFYYRCLSLGEDRLRLLEALRREKANLDVRSAELVLYKQQLEDVTEDRQQIKAMAGKTQQKMMQDRNALLKKWKQETTQKNSIIAAKTRELEEMKEQKAEEAKQAARYRAVSTLRLHEMKKMRNIIDLQQTHIKKQSSNYEDFLKSILAFQGKLTVLSKLAKNIRTFYEEHGDEFRGRAEPGSDRQSNGGRRSSTSSRAEEKAMELSRRRSLPQSTHEAVKSQFQSAAKGGDTIAVDQAVRAARTMGLAPSLADIESLRSKAANARVDSAAFSAFCESAFHADEASKLASFFRTWDPKEKGTLQREVVKNLLQTFGEPLTAEEAEFAIHVLAEDAETINYRDFCEKLVALVPQK</sequence>
<feature type="region of interest" description="Disordered" evidence="2">
    <location>
        <begin position="1"/>
        <end position="56"/>
    </location>
</feature>
<feature type="region of interest" description="Disordered" evidence="2">
    <location>
        <begin position="262"/>
        <end position="283"/>
    </location>
</feature>
<dbReference type="InterPro" id="IPR011992">
    <property type="entry name" value="EF-hand-dom_pair"/>
</dbReference>
<accession>A0A086LM31</accession>
<organism evidence="3 4">
    <name type="scientific">Toxoplasma gondii RUB</name>
    <dbReference type="NCBI Taxonomy" id="935652"/>
    <lineage>
        <taxon>Eukaryota</taxon>
        <taxon>Sar</taxon>
        <taxon>Alveolata</taxon>
        <taxon>Apicomplexa</taxon>
        <taxon>Conoidasida</taxon>
        <taxon>Coccidia</taxon>
        <taxon>Eucoccidiorida</taxon>
        <taxon>Eimeriorina</taxon>
        <taxon>Sarcocystidae</taxon>
        <taxon>Toxoplasma</taxon>
    </lineage>
</organism>
<keyword evidence="1" id="KW-0175">Coiled coil</keyword>
<feature type="region of interest" description="Disordered" evidence="2">
    <location>
        <begin position="705"/>
        <end position="755"/>
    </location>
</feature>
<name>A0A086LM31_TOXGO</name>
<feature type="coiled-coil region" evidence="1">
    <location>
        <begin position="615"/>
        <end position="642"/>
    </location>
</feature>
<feature type="compositionally biased region" description="Basic and acidic residues" evidence="2">
    <location>
        <begin position="729"/>
        <end position="739"/>
    </location>
</feature>
<evidence type="ECO:0000313" key="3">
    <source>
        <dbReference type="EMBL" id="KFG57699.1"/>
    </source>
</evidence>
<evidence type="ECO:0000256" key="2">
    <source>
        <dbReference type="SAM" id="MobiDB-lite"/>
    </source>
</evidence>
<gene>
    <name evidence="3" type="ORF">TGRUB_250840</name>
</gene>
<feature type="compositionally biased region" description="Low complexity" evidence="2">
    <location>
        <begin position="716"/>
        <end position="728"/>
    </location>
</feature>